<dbReference type="CDD" id="cd16913">
    <property type="entry name" value="YkuD_like"/>
    <property type="match status" value="1"/>
</dbReference>
<dbReference type="PANTHER" id="PTHR41533:SF1">
    <property type="entry name" value="L,D-TRANSPEPTIDASE YCBB-RELATED"/>
    <property type="match status" value="1"/>
</dbReference>
<evidence type="ECO:0000256" key="2">
    <source>
        <dbReference type="ARBA" id="ARBA00005992"/>
    </source>
</evidence>
<dbReference type="AlphaFoldDB" id="A0A6J4TUE0"/>
<dbReference type="GO" id="GO:0004180">
    <property type="term" value="F:carboxypeptidase activity"/>
    <property type="evidence" value="ECO:0007669"/>
    <property type="project" value="UniProtKB-ARBA"/>
</dbReference>
<evidence type="ECO:0000256" key="3">
    <source>
        <dbReference type="ARBA" id="ARBA00022679"/>
    </source>
</evidence>
<protein>
    <recommendedName>
        <fullName evidence="9">L,D-TPase catalytic domain-containing protein</fullName>
    </recommendedName>
</protein>
<feature type="chain" id="PRO_5027108174" description="L,D-TPase catalytic domain-containing protein" evidence="8">
    <location>
        <begin position="23"/>
        <end position="445"/>
    </location>
</feature>
<dbReference type="GO" id="GO:0071555">
    <property type="term" value="P:cell wall organization"/>
    <property type="evidence" value="ECO:0007669"/>
    <property type="project" value="UniProtKB-UniRule"/>
</dbReference>
<dbReference type="PANTHER" id="PTHR41533">
    <property type="entry name" value="L,D-TRANSPEPTIDASE HI_1667-RELATED"/>
    <property type="match status" value="1"/>
</dbReference>
<feature type="signal peptide" evidence="8">
    <location>
        <begin position="1"/>
        <end position="22"/>
    </location>
</feature>
<sequence>MKKLILAATLLSAVATPGVADAKKRPVPAPVFVAPRIAPSDPIEAFYFHRSDAPIWLRSPDSKAALNALPAMLRRAQVEGLTNGPQIAAAVEAATLRAASGNPADVLAAEYAASKAWVAYVQMVKKAPAGMLFGYPHLAPQGGRPDQILLTAGAAPSLLQHLQRTASPNAVYAQLRDAAWSGMQAAPGTGPDPRLVSNLERARVLPSGGRYILVDAASARLTMFENGQPVDSMKVVVGKQESPTPMIASMIYYATFNPYWNVPGNLIVKNIGPKALKGGESYLKPQGFQVMSDWSDNAQVVPSSEVDWASVASGQKQIRVRQLPGSTNSMGKMKFNFRNSEDIYLHDTPQKEYFQKTQRTLSNGCIRLEDAKRLGRWLMQAEPVPPSPEPELHVKLPQGVPVYVTYLTAQPGADGKITYLSDLYGWDGRPDRQVAATAAVARPGI</sequence>
<keyword evidence="8" id="KW-0732">Signal</keyword>
<dbReference type="Gene3D" id="2.40.440.10">
    <property type="entry name" value="L,D-transpeptidase catalytic domain-like"/>
    <property type="match status" value="1"/>
</dbReference>
<keyword evidence="4 7" id="KW-0133">Cell shape</keyword>
<dbReference type="SUPFAM" id="SSF141523">
    <property type="entry name" value="L,D-transpeptidase catalytic domain-like"/>
    <property type="match status" value="1"/>
</dbReference>
<name>A0A6J4TUE0_9SPHN</name>
<dbReference type="InterPro" id="IPR052905">
    <property type="entry name" value="LD-transpeptidase_YkuD-like"/>
</dbReference>
<comment type="similarity">
    <text evidence="2">Belongs to the YkuD family.</text>
</comment>
<dbReference type="GO" id="GO:0008360">
    <property type="term" value="P:regulation of cell shape"/>
    <property type="evidence" value="ECO:0007669"/>
    <property type="project" value="UniProtKB-UniRule"/>
</dbReference>
<feature type="active site" description="Proton donor/acceptor" evidence="7">
    <location>
        <position position="346"/>
    </location>
</feature>
<feature type="active site" description="Nucleophile" evidence="7">
    <location>
        <position position="365"/>
    </location>
</feature>
<dbReference type="GO" id="GO:0009252">
    <property type="term" value="P:peptidoglycan biosynthetic process"/>
    <property type="evidence" value="ECO:0007669"/>
    <property type="project" value="UniProtKB-UniPathway"/>
</dbReference>
<proteinExistence type="inferred from homology"/>
<organism evidence="10">
    <name type="scientific">uncultured Sphingomonas sp</name>
    <dbReference type="NCBI Taxonomy" id="158754"/>
    <lineage>
        <taxon>Bacteria</taxon>
        <taxon>Pseudomonadati</taxon>
        <taxon>Pseudomonadota</taxon>
        <taxon>Alphaproteobacteria</taxon>
        <taxon>Sphingomonadales</taxon>
        <taxon>Sphingomonadaceae</taxon>
        <taxon>Sphingomonas</taxon>
        <taxon>environmental samples</taxon>
    </lineage>
</organism>
<dbReference type="PROSITE" id="PS52029">
    <property type="entry name" value="LD_TPASE"/>
    <property type="match status" value="1"/>
</dbReference>
<keyword evidence="6 7" id="KW-0961">Cell wall biogenesis/degradation</keyword>
<comment type="pathway">
    <text evidence="1 7">Cell wall biogenesis; peptidoglycan biosynthesis.</text>
</comment>
<evidence type="ECO:0000256" key="8">
    <source>
        <dbReference type="SAM" id="SignalP"/>
    </source>
</evidence>
<dbReference type="InterPro" id="IPR005490">
    <property type="entry name" value="LD_TPept_cat_dom"/>
</dbReference>
<dbReference type="Pfam" id="PF20142">
    <property type="entry name" value="Scaffold"/>
    <property type="match status" value="1"/>
</dbReference>
<accession>A0A6J4TUE0</accession>
<keyword evidence="5 7" id="KW-0573">Peptidoglycan synthesis</keyword>
<dbReference type="EMBL" id="CADCWB010000251">
    <property type="protein sequence ID" value="CAA9532552.1"/>
    <property type="molecule type" value="Genomic_DNA"/>
</dbReference>
<dbReference type="InterPro" id="IPR045380">
    <property type="entry name" value="LD_TPept_scaffold_dom"/>
</dbReference>
<evidence type="ECO:0000256" key="5">
    <source>
        <dbReference type="ARBA" id="ARBA00022984"/>
    </source>
</evidence>
<dbReference type="Pfam" id="PF03734">
    <property type="entry name" value="YkuD"/>
    <property type="match status" value="1"/>
</dbReference>
<reference evidence="10" key="1">
    <citation type="submission" date="2020-02" db="EMBL/GenBank/DDBJ databases">
        <authorList>
            <person name="Meier V. D."/>
        </authorList>
    </citation>
    <scope>NUCLEOTIDE SEQUENCE</scope>
    <source>
        <strain evidence="10">AVDCRST_MAG62</strain>
    </source>
</reference>
<evidence type="ECO:0000256" key="1">
    <source>
        <dbReference type="ARBA" id="ARBA00004752"/>
    </source>
</evidence>
<keyword evidence="3" id="KW-0808">Transferase</keyword>
<dbReference type="GO" id="GO:0016740">
    <property type="term" value="F:transferase activity"/>
    <property type="evidence" value="ECO:0007669"/>
    <property type="project" value="UniProtKB-KW"/>
</dbReference>
<evidence type="ECO:0000256" key="6">
    <source>
        <dbReference type="ARBA" id="ARBA00023316"/>
    </source>
</evidence>
<evidence type="ECO:0000259" key="9">
    <source>
        <dbReference type="PROSITE" id="PS52029"/>
    </source>
</evidence>
<dbReference type="InterPro" id="IPR038063">
    <property type="entry name" value="Transpep_catalytic_dom"/>
</dbReference>
<evidence type="ECO:0000256" key="4">
    <source>
        <dbReference type="ARBA" id="ARBA00022960"/>
    </source>
</evidence>
<gene>
    <name evidence="10" type="ORF">AVDCRST_MAG62-2021</name>
</gene>
<evidence type="ECO:0000256" key="7">
    <source>
        <dbReference type="PROSITE-ProRule" id="PRU01373"/>
    </source>
</evidence>
<dbReference type="UniPathway" id="UPA00219"/>
<evidence type="ECO:0000313" key="10">
    <source>
        <dbReference type="EMBL" id="CAA9532552.1"/>
    </source>
</evidence>
<feature type="domain" description="L,D-TPase catalytic" evidence="9">
    <location>
        <begin position="210"/>
        <end position="405"/>
    </location>
</feature>